<comment type="caution">
    <text evidence="2">The sequence shown here is derived from an EMBL/GenBank/DDBJ whole genome shotgun (WGS) entry which is preliminary data.</text>
</comment>
<dbReference type="Proteomes" id="UP001596222">
    <property type="component" value="Unassembled WGS sequence"/>
</dbReference>
<accession>A0ABW0A8N9</accession>
<protein>
    <recommendedName>
        <fullName evidence="4">ACGX-repeat peptide</fullName>
    </recommendedName>
</protein>
<dbReference type="RefSeq" id="WP_382047709.1">
    <property type="nucleotide sequence ID" value="NZ_JBHSKJ010000018.1"/>
</dbReference>
<keyword evidence="3" id="KW-1185">Reference proteome</keyword>
<reference evidence="3" key="1">
    <citation type="journal article" date="2019" name="Int. J. Syst. Evol. Microbiol.">
        <title>The Global Catalogue of Microorganisms (GCM) 10K type strain sequencing project: providing services to taxonomists for standard genome sequencing and annotation.</title>
        <authorList>
            <consortium name="The Broad Institute Genomics Platform"/>
            <consortium name="The Broad Institute Genome Sequencing Center for Infectious Disease"/>
            <person name="Wu L."/>
            <person name="Ma J."/>
        </authorList>
    </citation>
    <scope>NUCLEOTIDE SEQUENCE [LARGE SCALE GENOMIC DNA]</scope>
    <source>
        <strain evidence="3">CGMCC 4.1641</strain>
    </source>
</reference>
<feature type="region of interest" description="Disordered" evidence="1">
    <location>
        <begin position="1"/>
        <end position="47"/>
    </location>
</feature>
<organism evidence="2 3">
    <name type="scientific">Streptomyces aureoversilis</name>
    <dbReference type="NCBI Taxonomy" id="67277"/>
    <lineage>
        <taxon>Bacteria</taxon>
        <taxon>Bacillati</taxon>
        <taxon>Actinomycetota</taxon>
        <taxon>Actinomycetes</taxon>
        <taxon>Kitasatosporales</taxon>
        <taxon>Streptomycetaceae</taxon>
        <taxon>Streptomyces</taxon>
    </lineage>
</organism>
<dbReference type="EMBL" id="JBHSKJ010000018">
    <property type="protein sequence ID" value="MFC5148412.1"/>
    <property type="molecule type" value="Genomic_DNA"/>
</dbReference>
<proteinExistence type="predicted"/>
<evidence type="ECO:0000313" key="3">
    <source>
        <dbReference type="Proteomes" id="UP001596222"/>
    </source>
</evidence>
<evidence type="ECO:0008006" key="4">
    <source>
        <dbReference type="Google" id="ProtNLM"/>
    </source>
</evidence>
<gene>
    <name evidence="2" type="ORF">ACFPP6_27470</name>
</gene>
<evidence type="ECO:0000256" key="1">
    <source>
        <dbReference type="SAM" id="MobiDB-lite"/>
    </source>
</evidence>
<evidence type="ECO:0000313" key="2">
    <source>
        <dbReference type="EMBL" id="MFC5148412.1"/>
    </source>
</evidence>
<name>A0ABW0A8N9_9ACTN</name>
<sequence length="47" mass="4420">MLPVVKADADTLGKSATNDGDACCGTGEQASSPGEPSTTAAGCSCGS</sequence>
<feature type="compositionally biased region" description="Polar residues" evidence="1">
    <location>
        <begin position="28"/>
        <end position="47"/>
    </location>
</feature>